<evidence type="ECO:0000313" key="16">
    <source>
        <dbReference type="Proteomes" id="UP000604381"/>
    </source>
</evidence>
<dbReference type="PROSITE" id="PS01348">
    <property type="entry name" value="MRAY_2"/>
    <property type="match status" value="1"/>
</dbReference>
<dbReference type="PANTHER" id="PTHR22926">
    <property type="entry name" value="PHOSPHO-N-ACETYLMURAMOYL-PENTAPEPTIDE-TRANSFERASE"/>
    <property type="match status" value="1"/>
</dbReference>
<keyword evidence="3 12" id="KW-0132">Cell division</keyword>
<keyword evidence="4 12" id="KW-0808">Transferase</keyword>
<dbReference type="Pfam" id="PF10555">
    <property type="entry name" value="MraY_sig1"/>
    <property type="match status" value="1"/>
</dbReference>
<feature type="transmembrane region" description="Helical" evidence="12">
    <location>
        <begin position="284"/>
        <end position="305"/>
    </location>
</feature>
<dbReference type="AlphaFoldDB" id="A0A930XY21"/>
<evidence type="ECO:0000256" key="11">
    <source>
        <dbReference type="ARBA" id="ARBA00023316"/>
    </source>
</evidence>
<comment type="similarity">
    <text evidence="2 12">Belongs to the glycosyltransferase 4 family. MraY subfamily.</text>
</comment>
<dbReference type="Pfam" id="PF00953">
    <property type="entry name" value="Glycos_transf_4"/>
    <property type="match status" value="1"/>
</dbReference>
<evidence type="ECO:0000256" key="7">
    <source>
        <dbReference type="ARBA" id="ARBA00022984"/>
    </source>
</evidence>
<feature type="transmembrane region" description="Helical" evidence="12">
    <location>
        <begin position="161"/>
        <end position="181"/>
    </location>
</feature>
<evidence type="ECO:0000256" key="8">
    <source>
        <dbReference type="ARBA" id="ARBA00022989"/>
    </source>
</evidence>
<keyword evidence="5 12" id="KW-0812">Transmembrane</keyword>
<keyword evidence="8 12" id="KW-1133">Transmembrane helix</keyword>
<comment type="function">
    <text evidence="12">Catalyzes the initial step of the lipid cycle reactions in the biosynthesis of the cell wall peptidoglycan: transfers peptidoglycan precursor phospho-MurNAc-pentapeptide from UDP-MurNAc-pentapeptide onto the lipid carrier undecaprenyl phosphate, yielding undecaprenyl-pyrophosphoryl-MurNAc-pentapeptide, known as lipid I.</text>
</comment>
<evidence type="ECO:0000256" key="5">
    <source>
        <dbReference type="ARBA" id="ARBA00022692"/>
    </source>
</evidence>
<feature type="transmembrane region" description="Helical" evidence="12">
    <location>
        <begin position="233"/>
        <end position="250"/>
    </location>
</feature>
<keyword evidence="9 12" id="KW-0472">Membrane</keyword>
<organism evidence="15 16">
    <name type="scientific">Candidatus Amphirhobacter heronislandensis</name>
    <dbReference type="NCBI Taxonomy" id="1732024"/>
    <lineage>
        <taxon>Bacteria</taxon>
        <taxon>Pseudomonadati</taxon>
        <taxon>Pseudomonadota</taxon>
        <taxon>Gammaproteobacteria</taxon>
        <taxon>Candidatus Tethybacterales</taxon>
        <taxon>Candidatus Tethybacteraceae</taxon>
        <taxon>Candidatus Amphirhobacter</taxon>
    </lineage>
</organism>
<feature type="transmembrane region" description="Helical" evidence="12">
    <location>
        <begin position="257"/>
        <end position="278"/>
    </location>
</feature>
<dbReference type="GO" id="GO:0009252">
    <property type="term" value="P:peptidoglycan biosynthetic process"/>
    <property type="evidence" value="ECO:0007669"/>
    <property type="project" value="UniProtKB-UniRule"/>
</dbReference>
<dbReference type="PROSITE" id="PS01347">
    <property type="entry name" value="MRAY_1"/>
    <property type="match status" value="1"/>
</dbReference>
<dbReference type="InterPro" id="IPR018480">
    <property type="entry name" value="PNAcMuramoyl-5peptid_Trfase_CS"/>
</dbReference>
<evidence type="ECO:0000256" key="9">
    <source>
        <dbReference type="ARBA" id="ARBA00023136"/>
    </source>
</evidence>
<dbReference type="GO" id="GO:0046872">
    <property type="term" value="F:metal ion binding"/>
    <property type="evidence" value="ECO:0007669"/>
    <property type="project" value="UniProtKB-KW"/>
</dbReference>
<evidence type="ECO:0000256" key="13">
    <source>
        <dbReference type="NCBIfam" id="TIGR00445"/>
    </source>
</evidence>
<dbReference type="GO" id="GO:0071555">
    <property type="term" value="P:cell wall organization"/>
    <property type="evidence" value="ECO:0007669"/>
    <property type="project" value="UniProtKB-KW"/>
</dbReference>
<dbReference type="NCBIfam" id="TIGR00445">
    <property type="entry name" value="mraY"/>
    <property type="match status" value="1"/>
</dbReference>
<keyword evidence="12 14" id="KW-0479">Metal-binding</keyword>
<comment type="cofactor">
    <cofactor evidence="12 14">
        <name>Mg(2+)</name>
        <dbReference type="ChEBI" id="CHEBI:18420"/>
    </cofactor>
</comment>
<keyword evidence="16" id="KW-1185">Reference proteome</keyword>
<dbReference type="GO" id="GO:0008360">
    <property type="term" value="P:regulation of cell shape"/>
    <property type="evidence" value="ECO:0007669"/>
    <property type="project" value="UniProtKB-KW"/>
</dbReference>
<dbReference type="HAMAP" id="MF_00038">
    <property type="entry name" value="MraY"/>
    <property type="match status" value="1"/>
</dbReference>
<evidence type="ECO:0000256" key="2">
    <source>
        <dbReference type="ARBA" id="ARBA00005583"/>
    </source>
</evidence>
<dbReference type="CDD" id="cd06852">
    <property type="entry name" value="GT_MraY"/>
    <property type="match status" value="1"/>
</dbReference>
<dbReference type="GO" id="GO:0051301">
    <property type="term" value="P:cell division"/>
    <property type="evidence" value="ECO:0007669"/>
    <property type="project" value="UniProtKB-KW"/>
</dbReference>
<keyword evidence="12 14" id="KW-0460">Magnesium</keyword>
<evidence type="ECO:0000256" key="10">
    <source>
        <dbReference type="ARBA" id="ARBA00023306"/>
    </source>
</evidence>
<feature type="transmembrane region" description="Helical" evidence="12">
    <location>
        <begin position="193"/>
        <end position="213"/>
    </location>
</feature>
<dbReference type="InterPro" id="IPR003524">
    <property type="entry name" value="PNAcMuramoyl-5peptid_Trfase"/>
</dbReference>
<proteinExistence type="inferred from homology"/>
<feature type="binding site" evidence="14">
    <location>
        <position position="186"/>
    </location>
    <ligand>
        <name>Mg(2+)</name>
        <dbReference type="ChEBI" id="CHEBI:18420"/>
    </ligand>
</feature>
<keyword evidence="10 12" id="KW-0131">Cell cycle</keyword>
<dbReference type="EMBL" id="JADHEI010000033">
    <property type="protein sequence ID" value="MBF2735249.1"/>
    <property type="molecule type" value="Genomic_DNA"/>
</dbReference>
<evidence type="ECO:0000313" key="15">
    <source>
        <dbReference type="EMBL" id="MBF2735249.1"/>
    </source>
</evidence>
<evidence type="ECO:0000256" key="12">
    <source>
        <dbReference type="HAMAP-Rule" id="MF_00038"/>
    </source>
</evidence>
<keyword evidence="6 12" id="KW-0133">Cell shape</keyword>
<sequence length="345" mass="36665">MYRAEHGVFNLLTYVTSRSVFAALTGMAIGMLAYPPFIRWQRGAALGERVRDDGPDSHQAKEGTPTMGGVVILVALLAASLLWGDLGNPLLLVALTGMVLFAGIGLADDWGKSRSQARKGMTARRKIALQAAAGALVLVLMWAFTGVSEQPGLLIPYWKDLVLPLGAVGFFIIGWLCIVGASNAVNLTDGLDGLAILPTVIVASGLAVLAYVAGHEVFAQYLDLPRVAGAQELVIFLAALAGASLAFLWFNAGPAQVFMGDTGALGIGAALACVAVVIRQEVVFAIMGGLFVLEAVSVMIQVASYKLTGRRVFRMAPLHHHFEEKGWPENVVVVRFWIITIASPR</sequence>
<name>A0A930XY21_9GAMM</name>
<evidence type="ECO:0000256" key="6">
    <source>
        <dbReference type="ARBA" id="ARBA00022960"/>
    </source>
</evidence>
<keyword evidence="12" id="KW-1003">Cell membrane</keyword>
<evidence type="ECO:0000256" key="1">
    <source>
        <dbReference type="ARBA" id="ARBA00004141"/>
    </source>
</evidence>
<feature type="transmembrane region" description="Helical" evidence="12">
    <location>
        <begin position="90"/>
        <end position="107"/>
    </location>
</feature>
<dbReference type="GO" id="GO:0005886">
    <property type="term" value="C:plasma membrane"/>
    <property type="evidence" value="ECO:0007669"/>
    <property type="project" value="UniProtKB-SubCell"/>
</dbReference>
<feature type="binding site" evidence="14">
    <location>
        <position position="261"/>
    </location>
    <ligand>
        <name>Mg(2+)</name>
        <dbReference type="ChEBI" id="CHEBI:18420"/>
    </ligand>
</feature>
<dbReference type="PANTHER" id="PTHR22926:SF5">
    <property type="entry name" value="PHOSPHO-N-ACETYLMURAMOYL-PENTAPEPTIDE-TRANSFERASE HOMOLOG"/>
    <property type="match status" value="1"/>
</dbReference>
<comment type="catalytic activity">
    <reaction evidence="12">
        <text>UDP-N-acetyl-alpha-D-muramoyl-L-alanyl-gamma-D-glutamyl-meso-2,6-diaminopimeloyl-D-alanyl-D-alanine + di-trans,octa-cis-undecaprenyl phosphate = di-trans,octa-cis-undecaprenyl diphospho-N-acetyl-alpha-D-muramoyl-L-alanyl-D-glutamyl-meso-2,6-diaminopimeloyl-D-alanyl-D-alanine + UMP</text>
        <dbReference type="Rhea" id="RHEA:28386"/>
        <dbReference type="ChEBI" id="CHEBI:57865"/>
        <dbReference type="ChEBI" id="CHEBI:60392"/>
        <dbReference type="ChEBI" id="CHEBI:61386"/>
        <dbReference type="ChEBI" id="CHEBI:61387"/>
        <dbReference type="EC" id="2.7.8.13"/>
    </reaction>
</comment>
<dbReference type="Proteomes" id="UP000604381">
    <property type="component" value="Unassembled WGS sequence"/>
</dbReference>
<evidence type="ECO:0000256" key="3">
    <source>
        <dbReference type="ARBA" id="ARBA00022618"/>
    </source>
</evidence>
<dbReference type="GO" id="GO:0008963">
    <property type="term" value="F:phospho-N-acetylmuramoyl-pentapeptide-transferase activity"/>
    <property type="evidence" value="ECO:0007669"/>
    <property type="project" value="UniProtKB-UniRule"/>
</dbReference>
<dbReference type="InterPro" id="IPR000715">
    <property type="entry name" value="Glycosyl_transferase_4"/>
</dbReference>
<gene>
    <name evidence="12" type="primary">mraY</name>
    <name evidence="15" type="ORF">ISN26_04080</name>
</gene>
<evidence type="ECO:0000256" key="14">
    <source>
        <dbReference type="PIRSR" id="PIRSR600715-1"/>
    </source>
</evidence>
<feature type="transmembrane region" description="Helical" evidence="12">
    <location>
        <begin position="66"/>
        <end position="84"/>
    </location>
</feature>
<accession>A0A930XY21</accession>
<dbReference type="EC" id="2.7.8.13" evidence="12 13"/>
<comment type="subcellular location">
    <subcellularLocation>
        <location evidence="12">Cell membrane</location>
        <topology evidence="12">Multi-pass membrane protein</topology>
    </subcellularLocation>
    <subcellularLocation>
        <location evidence="1">Membrane</location>
        <topology evidence="1">Multi-pass membrane protein</topology>
    </subcellularLocation>
</comment>
<feature type="transmembrane region" description="Helical" evidence="12">
    <location>
        <begin position="12"/>
        <end position="34"/>
    </location>
</feature>
<keyword evidence="7 12" id="KW-0573">Peptidoglycan synthesis</keyword>
<keyword evidence="11 12" id="KW-0961">Cell wall biogenesis/degradation</keyword>
<reference evidence="15" key="1">
    <citation type="submission" date="2020-10" db="EMBL/GenBank/DDBJ databases">
        <title>An improved Amphimedon queenslandica hologenome assembly reveals how three proteobacterial symbionts can extend the metabolic phenotypic of their marine sponge host.</title>
        <authorList>
            <person name="Degnan B."/>
            <person name="Degnan S."/>
            <person name="Xiang X."/>
        </authorList>
    </citation>
    <scope>NUCLEOTIDE SEQUENCE</scope>
    <source>
        <strain evidence="15">AqS2</strain>
    </source>
</reference>
<comment type="pathway">
    <text evidence="12">Cell wall biogenesis; peptidoglycan biosynthesis.</text>
</comment>
<feature type="transmembrane region" description="Helical" evidence="12">
    <location>
        <begin position="127"/>
        <end position="145"/>
    </location>
</feature>
<comment type="caution">
    <text evidence="15">The sequence shown here is derived from an EMBL/GenBank/DDBJ whole genome shotgun (WGS) entry which is preliminary data.</text>
</comment>
<evidence type="ECO:0000256" key="4">
    <source>
        <dbReference type="ARBA" id="ARBA00022679"/>
    </source>
</evidence>
<protein>
    <recommendedName>
        <fullName evidence="12 13">Phospho-N-acetylmuramoyl-pentapeptide-transferase</fullName>
        <ecNumber evidence="12 13">2.7.8.13</ecNumber>
    </recommendedName>
    <alternativeName>
        <fullName evidence="12">UDP-MurNAc-pentapeptide phosphotransferase</fullName>
    </alternativeName>
</protein>